<dbReference type="Proteomes" id="UP000001019">
    <property type="component" value="Plasmid pCD1"/>
</dbReference>
<dbReference type="KEGG" id="ypm:YP_pCD10"/>
<accession>A0A0H2W045</accession>
<dbReference type="EnsemblBacteria" id="AAS58530">
    <property type="protein sequence ID" value="AAS58530"/>
    <property type="gene ID" value="YP_pCD10"/>
</dbReference>
<proteinExistence type="predicted"/>
<keyword evidence="1" id="KW-0614">Plasmid</keyword>
<organism evidence="1 2">
    <name type="scientific">Yersinia pestis</name>
    <dbReference type="NCBI Taxonomy" id="632"/>
    <lineage>
        <taxon>Bacteria</taxon>
        <taxon>Pseudomonadati</taxon>
        <taxon>Pseudomonadota</taxon>
        <taxon>Gammaproteobacteria</taxon>
        <taxon>Enterobacterales</taxon>
        <taxon>Yersiniaceae</taxon>
        <taxon>Yersinia</taxon>
    </lineage>
</organism>
<evidence type="ECO:0000313" key="1">
    <source>
        <dbReference type="EMBL" id="AAS58530.1"/>
    </source>
</evidence>
<dbReference type="EMBL" id="AE017043">
    <property type="protein sequence ID" value="AAS58530.1"/>
    <property type="molecule type" value="Genomic_DNA"/>
</dbReference>
<evidence type="ECO:0000313" key="2">
    <source>
        <dbReference type="Proteomes" id="UP000001019"/>
    </source>
</evidence>
<sequence>MAVRSVVFLLSYALLCRPYPYVDATTHLVGTRAGRYASRYRNTLPTICISPGKAKPPLSFATKARSRIKVLRWNKHGVWL</sequence>
<geneLocation type="plasmid" evidence="1 2">
    <name>pCD1</name>
</geneLocation>
<protein>
    <submittedName>
        <fullName evidence="1">Uncharacterized protein</fullName>
    </submittedName>
</protein>
<dbReference type="AlphaFoldDB" id="A0A0H2W045"/>
<dbReference type="HOGENOM" id="CLU_2588986_0_0_6"/>
<reference evidence="1 2" key="1">
    <citation type="journal article" date="2004" name="DNA Res.">
        <title>Complete genome sequence of Yersinia pestis strain 91001, an isolate avirulent to humans.</title>
        <authorList>
            <person name="Song Y."/>
            <person name="Tong Z."/>
            <person name="Wang J."/>
            <person name="Wang L."/>
            <person name="Guo Z."/>
            <person name="Han Y."/>
            <person name="Zhang J."/>
            <person name="Pei D."/>
            <person name="Zhou D."/>
            <person name="Qin H."/>
            <person name="Pang X."/>
            <person name="Han Y."/>
            <person name="Zhai J."/>
            <person name="Li M."/>
            <person name="Cui B."/>
            <person name="Qi Z."/>
            <person name="Jin L."/>
            <person name="Dai R."/>
            <person name="Chen F."/>
            <person name="Li S."/>
            <person name="Ye C."/>
            <person name="Du Z."/>
            <person name="Lin W."/>
            <person name="Wang J."/>
            <person name="Yu J."/>
            <person name="Yang H."/>
            <person name="Wang J."/>
            <person name="Huang P."/>
            <person name="Yang R."/>
        </authorList>
    </citation>
    <scope>NUCLEOTIDE SEQUENCE [LARGE SCALE GENOMIC DNA]</scope>
    <source>
        <strain evidence="2">91001 / Biovar Mediaevalis</strain>
        <plasmid evidence="2">Plasmid pCD1</plasmid>
    </source>
</reference>
<gene>
    <name evidence="1" type="ordered locus">YP_pCD10</name>
</gene>
<name>A0A0H2W045_YERPE</name>